<evidence type="ECO:0000313" key="2">
    <source>
        <dbReference type="Proteomes" id="UP001227101"/>
    </source>
</evidence>
<proteinExistence type="predicted"/>
<dbReference type="EMBL" id="CP127173">
    <property type="protein sequence ID" value="WIV61817.1"/>
    <property type="molecule type" value="Genomic_DNA"/>
</dbReference>
<sequence>MQPFLSLENGICAVTVPKLSAAPVLARLAAIGCEGPAMTMATQRGQRVAVLAETDGLIPPRAALPKDVEVLAWGALLPLPIGSRRTDIATEWVAAPNPQQRWLPSLDAVLAAIPARER</sequence>
<organism evidence="1 2">
    <name type="scientific">Amycolatopsis nalaikhensis</name>
    <dbReference type="NCBI Taxonomy" id="715472"/>
    <lineage>
        <taxon>Bacteria</taxon>
        <taxon>Bacillati</taxon>
        <taxon>Actinomycetota</taxon>
        <taxon>Actinomycetes</taxon>
        <taxon>Pseudonocardiales</taxon>
        <taxon>Pseudonocardiaceae</taxon>
        <taxon>Amycolatopsis</taxon>
    </lineage>
</organism>
<protein>
    <submittedName>
        <fullName evidence="1">Glycogen operon protein GlgX</fullName>
    </submittedName>
</protein>
<name>A0ABY8Y1R0_9PSEU</name>
<keyword evidence="2" id="KW-1185">Reference proteome</keyword>
<accession>A0ABY8Y1R0</accession>
<reference evidence="1 2" key="1">
    <citation type="submission" date="2023-06" db="EMBL/GenBank/DDBJ databases">
        <authorList>
            <person name="Oyuntsetseg B."/>
            <person name="Kim S.B."/>
        </authorList>
    </citation>
    <scope>NUCLEOTIDE SEQUENCE [LARGE SCALE GENOMIC DNA]</scope>
    <source>
        <strain evidence="1 2">2-2</strain>
    </source>
</reference>
<dbReference type="RefSeq" id="WP_285459487.1">
    <property type="nucleotide sequence ID" value="NZ_CP127173.1"/>
</dbReference>
<dbReference type="Proteomes" id="UP001227101">
    <property type="component" value="Chromosome"/>
</dbReference>
<evidence type="ECO:0000313" key="1">
    <source>
        <dbReference type="EMBL" id="WIV61817.1"/>
    </source>
</evidence>
<gene>
    <name evidence="1" type="ORF">QP939_26020</name>
</gene>